<name>A0A024S0E8_HYPJR</name>
<evidence type="ECO:0000313" key="5">
    <source>
        <dbReference type="Proteomes" id="UP000024376"/>
    </source>
</evidence>
<feature type="transmembrane region" description="Helical" evidence="2">
    <location>
        <begin position="246"/>
        <end position="268"/>
    </location>
</feature>
<proteinExistence type="predicted"/>
<feature type="transmembrane region" description="Helical" evidence="2">
    <location>
        <begin position="56"/>
        <end position="76"/>
    </location>
</feature>
<evidence type="ECO:0000313" key="4">
    <source>
        <dbReference type="EMBL" id="ETR97870.1"/>
    </source>
</evidence>
<feature type="transmembrane region" description="Helical" evidence="2">
    <location>
        <begin position="134"/>
        <end position="157"/>
    </location>
</feature>
<feature type="transmembrane region" description="Helical" evidence="2">
    <location>
        <begin position="214"/>
        <end position="234"/>
    </location>
</feature>
<dbReference type="HOGENOM" id="CLU_036632_1_0_1"/>
<accession>A0A024S0E8</accession>
<gene>
    <name evidence="4" type="ORF">M419DRAFT_133930</name>
</gene>
<feature type="transmembrane region" description="Helical" evidence="2">
    <location>
        <begin position="177"/>
        <end position="202"/>
    </location>
</feature>
<dbReference type="Proteomes" id="UP000024376">
    <property type="component" value="Unassembled WGS sequence"/>
</dbReference>
<reference evidence="5" key="1">
    <citation type="journal article" date="2013" name="Ind. Biotechnol.">
        <title>Comparative genomics analysis of Trichoderma reesei strains.</title>
        <authorList>
            <person name="Koike H."/>
            <person name="Aerts A."/>
            <person name="LaButti K."/>
            <person name="Grigoriev I.V."/>
            <person name="Baker S.E."/>
        </authorList>
    </citation>
    <scope>NUCLEOTIDE SEQUENCE [LARGE SCALE GENOMIC DNA]</scope>
    <source>
        <strain evidence="5">ATCC 56765 / BCRC 32924 / NRRL 11460 / Rut C-30</strain>
    </source>
</reference>
<protein>
    <recommendedName>
        <fullName evidence="3">Rhodopsin domain-containing protein</fullName>
    </recommendedName>
</protein>
<feature type="region of interest" description="Disordered" evidence="1">
    <location>
        <begin position="327"/>
        <end position="358"/>
    </location>
</feature>
<dbReference type="PANTHER" id="PTHR39614">
    <property type="entry name" value="INTEGRAL MEMBRANE PROTEIN"/>
    <property type="match status" value="1"/>
</dbReference>
<dbReference type="Pfam" id="PF20684">
    <property type="entry name" value="Fung_rhodopsin"/>
    <property type="match status" value="1"/>
</dbReference>
<dbReference type="OrthoDB" id="3918601at2759"/>
<dbReference type="AlphaFoldDB" id="A0A024S0E8"/>
<feature type="domain" description="Rhodopsin" evidence="3">
    <location>
        <begin position="42"/>
        <end position="276"/>
    </location>
</feature>
<feature type="transmembrane region" description="Helical" evidence="2">
    <location>
        <begin position="96"/>
        <end position="122"/>
    </location>
</feature>
<organism evidence="4 5">
    <name type="scientific">Hypocrea jecorina (strain ATCC 56765 / BCRC 32924 / NRRL 11460 / Rut C-30)</name>
    <name type="common">Trichoderma reesei</name>
    <dbReference type="NCBI Taxonomy" id="1344414"/>
    <lineage>
        <taxon>Eukaryota</taxon>
        <taxon>Fungi</taxon>
        <taxon>Dikarya</taxon>
        <taxon>Ascomycota</taxon>
        <taxon>Pezizomycotina</taxon>
        <taxon>Sordariomycetes</taxon>
        <taxon>Hypocreomycetidae</taxon>
        <taxon>Hypocreales</taxon>
        <taxon>Hypocreaceae</taxon>
        <taxon>Trichoderma</taxon>
    </lineage>
</organism>
<keyword evidence="2" id="KW-0812">Transmembrane</keyword>
<sequence length="401" mass="43949">MNLESSNDEPQAFSRVSSNDHAGQLWIVTILSLIYSLLGAMARVYIKHQMFGFDDLLLGLATILHVAQSTALFVGLKNGLGQFNSITTPEQWAVSSISTLAAVVLCLLTLSVAKCSVLALILRIIDSKSGKTRPFCIGVTILSAGWGVGSCLALLLNCRAASFLTIVNIKQCPSQDMRWAVITAVDIFTEVLTWLLIVQIAWTVNMSLHHKLQVAIAFSFRLPLIALSAIHMTYLSKYPASSEPQFVIINSLIFQQIMIVWSLIAATVPNMKNFLKSFSIGLGFPWAFDSSDYGSSNAYPLQILSSSRSKHVPFAAAGASTSIWVHDKHNGEPRGRPQIWRPDRLSDQPAAEGHGRSANLLAYMSDEEDSSRTGSQEKIIRNEVAWKATHEDHRSTSASSI</sequence>
<dbReference type="EMBL" id="KI911166">
    <property type="protein sequence ID" value="ETR97870.1"/>
    <property type="molecule type" value="Genomic_DNA"/>
</dbReference>
<evidence type="ECO:0000256" key="2">
    <source>
        <dbReference type="SAM" id="Phobius"/>
    </source>
</evidence>
<feature type="transmembrane region" description="Helical" evidence="2">
    <location>
        <begin position="25"/>
        <end position="44"/>
    </location>
</feature>
<evidence type="ECO:0000259" key="3">
    <source>
        <dbReference type="Pfam" id="PF20684"/>
    </source>
</evidence>
<evidence type="ECO:0000256" key="1">
    <source>
        <dbReference type="SAM" id="MobiDB-lite"/>
    </source>
</evidence>
<keyword evidence="2" id="KW-1133">Transmembrane helix</keyword>
<dbReference type="KEGG" id="trr:M419DRAFT_133930"/>
<dbReference type="PANTHER" id="PTHR39614:SF2">
    <property type="entry name" value="INTEGRAL MEMBRANE PROTEIN"/>
    <property type="match status" value="1"/>
</dbReference>
<feature type="compositionally biased region" description="Basic and acidic residues" evidence="1">
    <location>
        <begin position="327"/>
        <end position="346"/>
    </location>
</feature>
<dbReference type="InterPro" id="IPR049326">
    <property type="entry name" value="Rhodopsin_dom_fungi"/>
</dbReference>
<keyword evidence="2" id="KW-0472">Membrane</keyword>